<organism evidence="1 2">
    <name type="scientific">Pararhodospirillum oryzae</name>
    <dbReference type="NCBI Taxonomy" id="478448"/>
    <lineage>
        <taxon>Bacteria</taxon>
        <taxon>Pseudomonadati</taxon>
        <taxon>Pseudomonadota</taxon>
        <taxon>Alphaproteobacteria</taxon>
        <taxon>Rhodospirillales</taxon>
        <taxon>Rhodospirillaceae</taxon>
        <taxon>Pararhodospirillum</taxon>
    </lineage>
</organism>
<dbReference type="RefSeq" id="WP_147163811.1">
    <property type="nucleotide sequence ID" value="NZ_BJZO01000048.1"/>
</dbReference>
<evidence type="ECO:0000313" key="1">
    <source>
        <dbReference type="EMBL" id="GEO81784.1"/>
    </source>
</evidence>
<proteinExistence type="predicted"/>
<dbReference type="Proteomes" id="UP000321567">
    <property type="component" value="Unassembled WGS sequence"/>
</dbReference>
<dbReference type="SUPFAM" id="SSF64518">
    <property type="entry name" value="Phase 1 flagellin"/>
    <property type="match status" value="1"/>
</dbReference>
<keyword evidence="2" id="KW-1185">Reference proteome</keyword>
<protein>
    <submittedName>
        <fullName evidence="1">Uncharacterized protein</fullName>
    </submittedName>
</protein>
<accession>A0A512H8K1</accession>
<name>A0A512H8K1_9PROT</name>
<dbReference type="EMBL" id="BJZO01000048">
    <property type="protein sequence ID" value="GEO81784.1"/>
    <property type="molecule type" value="Genomic_DNA"/>
</dbReference>
<comment type="caution">
    <text evidence="1">The sequence shown here is derived from an EMBL/GenBank/DDBJ whole genome shotgun (WGS) entry which is preliminary data.</text>
</comment>
<dbReference type="PANTHER" id="PTHR42792">
    <property type="entry name" value="FLAGELLIN"/>
    <property type="match status" value="1"/>
</dbReference>
<dbReference type="GO" id="GO:0009288">
    <property type="term" value="C:bacterial-type flagellum"/>
    <property type="evidence" value="ECO:0007669"/>
    <property type="project" value="InterPro"/>
</dbReference>
<dbReference type="PANTHER" id="PTHR42792:SF1">
    <property type="entry name" value="FLAGELLAR HOOK-ASSOCIATED PROTEIN 3"/>
    <property type="match status" value="1"/>
</dbReference>
<dbReference type="AlphaFoldDB" id="A0A512H8K1"/>
<gene>
    <name evidence="1" type="ORF">ROR02_19150</name>
</gene>
<sequence>MAITSDRVGTFAQNNSLTNRLMASQKRVADASIQFTTKMRSQDYAGISSQSFRLVSMENQANRLSAFNTSNTVAYARLQTMSTSVEAVQKTVSDFRDALGELSAIDMSQPLTAEDQSKIQDVQNRAFEALKSMEYYLNTQADGRYVFSGGKTDVAPISIPFSTLEEFQAVYDGTTVTYPQSRASHVDNTQVAASGVTLANGPAPAPATITGAAGTFSAQASITGSWTAANQTLTGASGQFSSVQAGTLVRLEDGSSNHYFATVDSVATDGSSVTFKADPDLGTATYTTMSFPKFAPGQITLTGAGANNGTYTVTDIAADGSSITLGSPLPSPGGPTIDVNVAPKIYYQGDDMTYQQRLDDTRTITMGVNAKDPAFEKAIRAMGMIAQGDLDVGDKSGRVAEAMNLLSDALDHSDAVNPDEGRSDIGDVAQLIGLNASTVKTTMNEQKEYQSFLLTRSSDIEGIDSTEAAAILNAEYNALETSYAAFARISQLSLTKYI</sequence>
<evidence type="ECO:0000313" key="2">
    <source>
        <dbReference type="Proteomes" id="UP000321567"/>
    </source>
</evidence>
<dbReference type="InterPro" id="IPR001492">
    <property type="entry name" value="Flagellin"/>
</dbReference>
<dbReference type="GO" id="GO:0005198">
    <property type="term" value="F:structural molecule activity"/>
    <property type="evidence" value="ECO:0007669"/>
    <property type="project" value="InterPro"/>
</dbReference>
<dbReference type="OrthoDB" id="9758307at2"/>
<reference evidence="1 2" key="1">
    <citation type="submission" date="2019-07" db="EMBL/GenBank/DDBJ databases">
        <title>Whole genome shotgun sequence of Rhodospirillum oryzae NBRC 107573.</title>
        <authorList>
            <person name="Hosoyama A."/>
            <person name="Uohara A."/>
            <person name="Ohji S."/>
            <person name="Ichikawa N."/>
        </authorList>
    </citation>
    <scope>NUCLEOTIDE SEQUENCE [LARGE SCALE GENOMIC DNA]</scope>
    <source>
        <strain evidence="1 2">NBRC 107573</strain>
    </source>
</reference>